<gene>
    <name evidence="2" type="ORF">CURHAP_LOCUS5524</name>
</gene>
<proteinExistence type="predicted"/>
<dbReference type="AlphaFoldDB" id="A0A6J5TJA5"/>
<dbReference type="Proteomes" id="UP000507222">
    <property type="component" value="Unassembled WGS sequence"/>
</dbReference>
<feature type="compositionally biased region" description="Acidic residues" evidence="1">
    <location>
        <begin position="150"/>
        <end position="181"/>
    </location>
</feature>
<sequence>MTVAQKWQSEQKGKIASRDFSFVEITEKSVGSTVCLASSNGDNFFGGLENPASVIKKSCVLFNSTTLKIGIDLGYKVDITQRVTRLKVYYKGPAKSGQHVVNEVVNDSCIPGLVGSVSSYQVLVLYYHDPTHNNELESEDKGQQQHNEDVGNEDEYEEEEEEEEKEDVIVDSDYELSEEEENGNKEAASKAQPRNNAPNVEYAQCFEEMNEMPLNETGEILDDDEDSDRLPYDGDSSGDEEDGKKKGKQEEMEEDKF</sequence>
<accession>A0A6J5TJA5</accession>
<evidence type="ECO:0000256" key="1">
    <source>
        <dbReference type="SAM" id="MobiDB-lite"/>
    </source>
</evidence>
<dbReference type="EMBL" id="CAEKDK010000001">
    <property type="protein sequence ID" value="CAB4264030.1"/>
    <property type="molecule type" value="Genomic_DNA"/>
</dbReference>
<feature type="compositionally biased region" description="Basic and acidic residues" evidence="1">
    <location>
        <begin position="242"/>
        <end position="257"/>
    </location>
</feature>
<feature type="region of interest" description="Disordered" evidence="1">
    <location>
        <begin position="133"/>
        <end position="257"/>
    </location>
</feature>
<protein>
    <submittedName>
        <fullName evidence="2">Uncharacterized protein</fullName>
    </submittedName>
</protein>
<organism evidence="2 3">
    <name type="scientific">Prunus armeniaca</name>
    <name type="common">Apricot</name>
    <name type="synonym">Armeniaca vulgaris</name>
    <dbReference type="NCBI Taxonomy" id="36596"/>
    <lineage>
        <taxon>Eukaryota</taxon>
        <taxon>Viridiplantae</taxon>
        <taxon>Streptophyta</taxon>
        <taxon>Embryophyta</taxon>
        <taxon>Tracheophyta</taxon>
        <taxon>Spermatophyta</taxon>
        <taxon>Magnoliopsida</taxon>
        <taxon>eudicotyledons</taxon>
        <taxon>Gunneridae</taxon>
        <taxon>Pentapetalae</taxon>
        <taxon>rosids</taxon>
        <taxon>fabids</taxon>
        <taxon>Rosales</taxon>
        <taxon>Rosaceae</taxon>
        <taxon>Amygdaloideae</taxon>
        <taxon>Amygdaleae</taxon>
        <taxon>Prunus</taxon>
    </lineage>
</organism>
<evidence type="ECO:0000313" key="2">
    <source>
        <dbReference type="EMBL" id="CAB4264030.1"/>
    </source>
</evidence>
<evidence type="ECO:0000313" key="3">
    <source>
        <dbReference type="Proteomes" id="UP000507222"/>
    </source>
</evidence>
<name>A0A6J5TJA5_PRUAR</name>
<feature type="compositionally biased region" description="Basic and acidic residues" evidence="1">
    <location>
        <begin position="133"/>
        <end position="149"/>
    </location>
</feature>
<reference evidence="2 3" key="1">
    <citation type="submission" date="2020-05" db="EMBL/GenBank/DDBJ databases">
        <authorList>
            <person name="Campoy J."/>
            <person name="Schneeberger K."/>
            <person name="Spophaly S."/>
        </authorList>
    </citation>
    <scope>NUCLEOTIDE SEQUENCE [LARGE SCALE GENOMIC DNA]</scope>
    <source>
        <strain evidence="2">PruArmRojPasFocal</strain>
    </source>
</reference>